<protein>
    <recommendedName>
        <fullName evidence="2">Peptidase C39-like domain-containing protein</fullName>
    </recommendedName>
</protein>
<keyword evidence="1" id="KW-0812">Transmembrane</keyword>
<evidence type="ECO:0000256" key="1">
    <source>
        <dbReference type="SAM" id="Phobius"/>
    </source>
</evidence>
<proteinExistence type="predicted"/>
<keyword evidence="1" id="KW-0472">Membrane</keyword>
<evidence type="ECO:0000259" key="2">
    <source>
        <dbReference type="Pfam" id="PF13529"/>
    </source>
</evidence>
<evidence type="ECO:0000313" key="3">
    <source>
        <dbReference type="EMBL" id="PIZ62586.1"/>
    </source>
</evidence>
<name>A0A2M7TXP1_9BACT</name>
<sequence length="266" mass="29260">MRNNFIKVNIRNVQIYLGSIILFVFLLLTSGLYNPSFAAIPETDSGGSTSGFRNNSAIREILNLLGGGPDDEQYYYTEDPTDPNISPVYPSPYNQGNITAYRQCNYRSTTMHNGCTLCYAGCGLTAASITLSAFGIKVDPPAMNNKYRELGLYAGCSGSHLASAKTVIEKYGLKTSQYLFGGGVYTIEEVAPDIRAKVKSGWIVFVLTHFCSGGCGHFIVITDIDEANRVTSYDPYYEPPESSIQPISYQARYPFPKYIAGFAVRK</sequence>
<keyword evidence="1" id="KW-1133">Transmembrane helix</keyword>
<feature type="domain" description="Peptidase C39-like" evidence="2">
    <location>
        <begin position="98"/>
        <end position="236"/>
    </location>
</feature>
<dbReference type="Proteomes" id="UP000228503">
    <property type="component" value="Unassembled WGS sequence"/>
</dbReference>
<accession>A0A2M7TXP1</accession>
<dbReference type="Pfam" id="PF13529">
    <property type="entry name" value="Peptidase_C39_2"/>
    <property type="match status" value="1"/>
</dbReference>
<reference evidence="4" key="1">
    <citation type="submission" date="2017-09" db="EMBL/GenBank/DDBJ databases">
        <title>Depth-based differentiation of microbial function through sediment-hosted aquifers and enrichment of novel symbionts in the deep terrestrial subsurface.</title>
        <authorList>
            <person name="Probst A.J."/>
            <person name="Ladd B."/>
            <person name="Jarett J.K."/>
            <person name="Geller-Mcgrath D.E."/>
            <person name="Sieber C.M.K."/>
            <person name="Emerson J.B."/>
            <person name="Anantharaman K."/>
            <person name="Thomas B.C."/>
            <person name="Malmstrom R."/>
            <person name="Stieglmeier M."/>
            <person name="Klingl A."/>
            <person name="Woyke T."/>
            <person name="Ryan C.M."/>
            <person name="Banfield J.F."/>
        </authorList>
    </citation>
    <scope>NUCLEOTIDE SEQUENCE [LARGE SCALE GENOMIC DNA]</scope>
</reference>
<comment type="caution">
    <text evidence="3">The sequence shown here is derived from an EMBL/GenBank/DDBJ whole genome shotgun (WGS) entry which is preliminary data.</text>
</comment>
<dbReference type="Gene3D" id="3.90.70.10">
    <property type="entry name" value="Cysteine proteinases"/>
    <property type="match status" value="1"/>
</dbReference>
<dbReference type="EMBL" id="PFOB01000050">
    <property type="protein sequence ID" value="PIZ62586.1"/>
    <property type="molecule type" value="Genomic_DNA"/>
</dbReference>
<gene>
    <name evidence="3" type="ORF">COY16_03870</name>
</gene>
<dbReference type="InterPro" id="IPR039564">
    <property type="entry name" value="Peptidase_C39-like"/>
</dbReference>
<organism evidence="3 4">
    <name type="scientific">Candidatus Roizmanbacteria bacterium CG_4_10_14_0_2_um_filter_39_13</name>
    <dbReference type="NCBI Taxonomy" id="1974825"/>
    <lineage>
        <taxon>Bacteria</taxon>
        <taxon>Candidatus Roizmaniibacteriota</taxon>
    </lineage>
</organism>
<evidence type="ECO:0000313" key="4">
    <source>
        <dbReference type="Proteomes" id="UP000228503"/>
    </source>
</evidence>
<dbReference type="AlphaFoldDB" id="A0A2M7TXP1"/>
<feature type="transmembrane region" description="Helical" evidence="1">
    <location>
        <begin position="12"/>
        <end position="33"/>
    </location>
</feature>